<dbReference type="Proteomes" id="UP000375690">
    <property type="component" value="Unassembled WGS sequence"/>
</dbReference>
<evidence type="ECO:0000313" key="3">
    <source>
        <dbReference type="Proteomes" id="UP000375690"/>
    </source>
</evidence>
<gene>
    <name evidence="2" type="ORF">F3B53_03415</name>
</gene>
<dbReference type="PANTHER" id="PTHR47619:SF1">
    <property type="entry name" value="EXODEOXYRIBONUCLEASE WALJ"/>
    <property type="match status" value="1"/>
</dbReference>
<organism evidence="2 3">
    <name type="scientific">Bacteroides ovatus</name>
    <dbReference type="NCBI Taxonomy" id="28116"/>
    <lineage>
        <taxon>Bacteria</taxon>
        <taxon>Pseudomonadati</taxon>
        <taxon>Bacteroidota</taxon>
        <taxon>Bacteroidia</taxon>
        <taxon>Bacteroidales</taxon>
        <taxon>Bacteroidaceae</taxon>
        <taxon>Bacteroides</taxon>
    </lineage>
</organism>
<dbReference type="Pfam" id="PF00753">
    <property type="entry name" value="Lactamase_B"/>
    <property type="match status" value="1"/>
</dbReference>
<protein>
    <submittedName>
        <fullName evidence="2">MBL fold metallo-hydrolase</fullName>
    </submittedName>
</protein>
<dbReference type="InterPro" id="IPR052533">
    <property type="entry name" value="WalJ/YycJ-like"/>
</dbReference>
<dbReference type="GO" id="GO:0016787">
    <property type="term" value="F:hydrolase activity"/>
    <property type="evidence" value="ECO:0007669"/>
    <property type="project" value="UniProtKB-KW"/>
</dbReference>
<dbReference type="InterPro" id="IPR036866">
    <property type="entry name" value="RibonucZ/Hydroxyglut_hydro"/>
</dbReference>
<dbReference type="InterPro" id="IPR001279">
    <property type="entry name" value="Metallo-B-lactamas"/>
</dbReference>
<evidence type="ECO:0000259" key="1">
    <source>
        <dbReference type="Pfam" id="PF00753"/>
    </source>
</evidence>
<name>A0A6A1XR40_BACOV</name>
<comment type="caution">
    <text evidence="2">The sequence shown here is derived from an EMBL/GenBank/DDBJ whole genome shotgun (WGS) entry which is preliminary data.</text>
</comment>
<feature type="domain" description="Metallo-beta-lactamase" evidence="1">
    <location>
        <begin position="12"/>
        <end position="98"/>
    </location>
</feature>
<dbReference type="Gene3D" id="3.60.15.10">
    <property type="entry name" value="Ribonuclease Z/Hydroxyacylglutathione hydrolase-like"/>
    <property type="match status" value="1"/>
</dbReference>
<sequence length="246" mass="27616">MKLKVLGSNSLGNCYILENKDEALIIEAGIKLPKVKAAMNYNIKKIVGCLVSHEHGDHAGFYTEYLKIGFPVISPEAVYKSKGFSVMPPFAKIAEPGRGYRVGNFKVIPFEVQHDVPAFGYQVDHPDMGRLVFLTDTFYCDYTFDNVNHWLVEANYADDILDRNIADGRIPISMRPRLLKSHMEIETIKGLLSENDLSQTQNIVLIYLSDGNSNEKRFVDEVISLTGKPVFAANKGLVINVSRIPY</sequence>
<dbReference type="PANTHER" id="PTHR47619">
    <property type="entry name" value="METALLO-HYDROLASE YYCJ-RELATED"/>
    <property type="match status" value="1"/>
</dbReference>
<keyword evidence="2" id="KW-0378">Hydrolase</keyword>
<evidence type="ECO:0000313" key="2">
    <source>
        <dbReference type="EMBL" id="KAB1329725.1"/>
    </source>
</evidence>
<proteinExistence type="predicted"/>
<reference evidence="2 3" key="1">
    <citation type="journal article" date="2019" name="Nat. Med.">
        <title>A library of human gut bacterial isolates paired with longitudinal multiomics data enables mechanistic microbiome research.</title>
        <authorList>
            <person name="Poyet M."/>
            <person name="Groussin M."/>
            <person name="Gibbons S.M."/>
            <person name="Avila-Pacheco J."/>
            <person name="Jiang X."/>
            <person name="Kearney S.M."/>
            <person name="Perrotta A.R."/>
            <person name="Berdy B."/>
            <person name="Zhao S."/>
            <person name="Lieberman T.D."/>
            <person name="Swanson P.K."/>
            <person name="Smith M."/>
            <person name="Roesemann S."/>
            <person name="Alexander J.E."/>
            <person name="Rich S.A."/>
            <person name="Livny J."/>
            <person name="Vlamakis H."/>
            <person name="Clish C."/>
            <person name="Bullock K."/>
            <person name="Deik A."/>
            <person name="Scott J."/>
            <person name="Pierce K.A."/>
            <person name="Xavier R.J."/>
            <person name="Alm E.J."/>
        </authorList>
    </citation>
    <scope>NUCLEOTIDE SEQUENCE [LARGE SCALE GENOMIC DNA]</scope>
    <source>
        <strain evidence="2 3">BIOML-A2</strain>
    </source>
</reference>
<dbReference type="SUPFAM" id="SSF56281">
    <property type="entry name" value="Metallo-hydrolase/oxidoreductase"/>
    <property type="match status" value="1"/>
</dbReference>
<accession>A0A6A1XR40</accession>
<dbReference type="AlphaFoldDB" id="A0A6A1XR40"/>
<dbReference type="EMBL" id="VWFC01000003">
    <property type="protein sequence ID" value="KAB1329725.1"/>
    <property type="molecule type" value="Genomic_DNA"/>
</dbReference>
<dbReference type="RefSeq" id="WP_272196936.1">
    <property type="nucleotide sequence ID" value="NZ_CP113514.1"/>
</dbReference>